<keyword evidence="3" id="KW-1185">Reference proteome</keyword>
<organism evidence="2 3">
    <name type="scientific">Neohortaea acidophila</name>
    <dbReference type="NCBI Taxonomy" id="245834"/>
    <lineage>
        <taxon>Eukaryota</taxon>
        <taxon>Fungi</taxon>
        <taxon>Dikarya</taxon>
        <taxon>Ascomycota</taxon>
        <taxon>Pezizomycotina</taxon>
        <taxon>Dothideomycetes</taxon>
        <taxon>Dothideomycetidae</taxon>
        <taxon>Mycosphaerellales</taxon>
        <taxon>Teratosphaeriaceae</taxon>
        <taxon>Neohortaea</taxon>
    </lineage>
</organism>
<dbReference type="Proteomes" id="UP000799767">
    <property type="component" value="Unassembled WGS sequence"/>
</dbReference>
<proteinExistence type="predicted"/>
<sequence>MGNFRLLVLVSHLLGQVIRIKPDLEASPAAHHETVQQLHRTIAALENVIEEEAQVQIMLVSGARSLLNSTRILLASSSTPSIPTTDSRSVTAAAATLFLTRSRAFLSRQQPPNVDLASPFLLSWGHSALDHFYQAYARSGREEDRCAIEDLEETFHCVERRWRLAGVYTEIIFRRYVQ</sequence>
<accession>A0A6A6PMX2</accession>
<dbReference type="AlphaFoldDB" id="A0A6A6PMX2"/>
<name>A0A6A6PMX2_9PEZI</name>
<evidence type="ECO:0000256" key="1">
    <source>
        <dbReference type="SAM" id="SignalP"/>
    </source>
</evidence>
<reference evidence="2" key="1">
    <citation type="journal article" date="2020" name="Stud. Mycol.">
        <title>101 Dothideomycetes genomes: a test case for predicting lifestyles and emergence of pathogens.</title>
        <authorList>
            <person name="Haridas S."/>
            <person name="Albert R."/>
            <person name="Binder M."/>
            <person name="Bloem J."/>
            <person name="Labutti K."/>
            <person name="Salamov A."/>
            <person name="Andreopoulos B."/>
            <person name="Baker S."/>
            <person name="Barry K."/>
            <person name="Bills G."/>
            <person name="Bluhm B."/>
            <person name="Cannon C."/>
            <person name="Castanera R."/>
            <person name="Culley D."/>
            <person name="Daum C."/>
            <person name="Ezra D."/>
            <person name="Gonzalez J."/>
            <person name="Henrissat B."/>
            <person name="Kuo A."/>
            <person name="Liang C."/>
            <person name="Lipzen A."/>
            <person name="Lutzoni F."/>
            <person name="Magnuson J."/>
            <person name="Mondo S."/>
            <person name="Nolan M."/>
            <person name="Ohm R."/>
            <person name="Pangilinan J."/>
            <person name="Park H.-J."/>
            <person name="Ramirez L."/>
            <person name="Alfaro M."/>
            <person name="Sun H."/>
            <person name="Tritt A."/>
            <person name="Yoshinaga Y."/>
            <person name="Zwiers L.-H."/>
            <person name="Turgeon B."/>
            <person name="Goodwin S."/>
            <person name="Spatafora J."/>
            <person name="Crous P."/>
            <person name="Grigoriev I."/>
        </authorList>
    </citation>
    <scope>NUCLEOTIDE SEQUENCE</scope>
    <source>
        <strain evidence="2">CBS 113389</strain>
    </source>
</reference>
<dbReference type="GeneID" id="54476594"/>
<feature type="chain" id="PRO_5025405047" evidence="1">
    <location>
        <begin position="20"/>
        <end position="178"/>
    </location>
</feature>
<dbReference type="RefSeq" id="XP_033587835.1">
    <property type="nucleotide sequence ID" value="XM_033735592.1"/>
</dbReference>
<dbReference type="EMBL" id="MU001638">
    <property type="protein sequence ID" value="KAF2481265.1"/>
    <property type="molecule type" value="Genomic_DNA"/>
</dbReference>
<evidence type="ECO:0000313" key="2">
    <source>
        <dbReference type="EMBL" id="KAF2481265.1"/>
    </source>
</evidence>
<gene>
    <name evidence="2" type="ORF">BDY17DRAFT_312004</name>
</gene>
<dbReference type="OrthoDB" id="3862662at2759"/>
<protein>
    <submittedName>
        <fullName evidence="2">Uncharacterized protein</fullName>
    </submittedName>
</protein>
<evidence type="ECO:0000313" key="3">
    <source>
        <dbReference type="Proteomes" id="UP000799767"/>
    </source>
</evidence>
<feature type="signal peptide" evidence="1">
    <location>
        <begin position="1"/>
        <end position="19"/>
    </location>
</feature>
<keyword evidence="1" id="KW-0732">Signal</keyword>